<gene>
    <name evidence="1" type="ORF">GCM10009422_13240</name>
</gene>
<dbReference type="InterPro" id="IPR024510">
    <property type="entry name" value="DUF2589"/>
</dbReference>
<proteinExistence type="predicted"/>
<accession>A0ABN1GTH7</accession>
<dbReference type="RefSeq" id="WP_343791938.1">
    <property type="nucleotide sequence ID" value="NZ_BAAAGA010000002.1"/>
</dbReference>
<keyword evidence="2" id="KW-1185">Reference proteome</keyword>
<comment type="caution">
    <text evidence="1">The sequence shown here is derived from an EMBL/GenBank/DDBJ whole genome shotgun (WGS) entry which is preliminary data.</text>
</comment>
<sequence>MGELIDMAAQFRGLPMGDLIGAPLQAACDAQTQLARSTASFIKSVGFLPAPKKEDGSVDPDAVGDVRIAPFKFTRPAPHPTDPTQTVMETVELDVPMLAIVKVPSLAITSVDITFDMEVKSSFKEAESEDTHGGFSADAEVGWGPFSMKVHVEGSVSTHKEQTRTSDSSAKYHVEVKAMDTGMPEGLARVLDIMHSAVVPTVTKRQERPAVPAPVPAAA</sequence>
<organism evidence="1 2">
    <name type="scientific">Brevundimonas kwangchunensis</name>
    <dbReference type="NCBI Taxonomy" id="322163"/>
    <lineage>
        <taxon>Bacteria</taxon>
        <taxon>Pseudomonadati</taxon>
        <taxon>Pseudomonadota</taxon>
        <taxon>Alphaproteobacteria</taxon>
        <taxon>Caulobacterales</taxon>
        <taxon>Caulobacteraceae</taxon>
        <taxon>Brevundimonas</taxon>
    </lineage>
</organism>
<evidence type="ECO:0008006" key="3">
    <source>
        <dbReference type="Google" id="ProtNLM"/>
    </source>
</evidence>
<dbReference type="Pfam" id="PF11655">
    <property type="entry name" value="DUF2589"/>
    <property type="match status" value="1"/>
</dbReference>
<reference evidence="1 2" key="1">
    <citation type="journal article" date="2019" name="Int. J. Syst. Evol. Microbiol.">
        <title>The Global Catalogue of Microorganisms (GCM) 10K type strain sequencing project: providing services to taxonomists for standard genome sequencing and annotation.</title>
        <authorList>
            <consortium name="The Broad Institute Genomics Platform"/>
            <consortium name="The Broad Institute Genome Sequencing Center for Infectious Disease"/>
            <person name="Wu L."/>
            <person name="Ma J."/>
        </authorList>
    </citation>
    <scope>NUCLEOTIDE SEQUENCE [LARGE SCALE GENOMIC DNA]</scope>
    <source>
        <strain evidence="1 2">JCM 12928</strain>
    </source>
</reference>
<dbReference type="Proteomes" id="UP001501352">
    <property type="component" value="Unassembled WGS sequence"/>
</dbReference>
<evidence type="ECO:0000313" key="1">
    <source>
        <dbReference type="EMBL" id="GAA0619129.1"/>
    </source>
</evidence>
<protein>
    <recommendedName>
        <fullName evidence="3">DUF2589 domain-containing protein</fullName>
    </recommendedName>
</protein>
<evidence type="ECO:0000313" key="2">
    <source>
        <dbReference type="Proteomes" id="UP001501352"/>
    </source>
</evidence>
<name>A0ABN1GTH7_9CAUL</name>
<dbReference type="EMBL" id="BAAAGA010000002">
    <property type="protein sequence ID" value="GAA0619129.1"/>
    <property type="molecule type" value="Genomic_DNA"/>
</dbReference>